<evidence type="ECO:0000256" key="5">
    <source>
        <dbReference type="ARBA" id="ARBA00023204"/>
    </source>
</evidence>
<dbReference type="PANTHER" id="PTHR16140:SF0">
    <property type="entry name" value="NON-STRUCTURAL MAINTENANCE OF CHROMOSOMES ELEMENT 4"/>
    <property type="match status" value="1"/>
</dbReference>
<feature type="compositionally biased region" description="Basic and acidic residues" evidence="8">
    <location>
        <begin position="292"/>
        <end position="308"/>
    </location>
</feature>
<keyword evidence="5 7" id="KW-0234">DNA repair</keyword>
<feature type="domain" description="Nse4/EID protein Nse3/MAGE-binding" evidence="10">
    <location>
        <begin position="118"/>
        <end position="162"/>
    </location>
</feature>
<protein>
    <recommendedName>
        <fullName evidence="7">Non-structural maintenance of chromosomes element 4</fullName>
    </recommendedName>
</protein>
<evidence type="ECO:0000256" key="1">
    <source>
        <dbReference type="ARBA" id="ARBA00004123"/>
    </source>
</evidence>
<comment type="subunit">
    <text evidence="7">Component of the SMC5-SMC6 complex.</text>
</comment>
<dbReference type="AlphaFoldDB" id="A0A9P8CXH0"/>
<dbReference type="InterPro" id="IPR014854">
    <property type="entry name" value="Nse4_C"/>
</dbReference>
<reference evidence="11" key="1">
    <citation type="submission" date="2021-07" db="EMBL/GenBank/DDBJ databases">
        <title>Draft genome of Mortierella alpina, strain LL118, isolated from an aspen leaf litter sample.</title>
        <authorList>
            <person name="Yang S."/>
            <person name="Vinatzer B.A."/>
        </authorList>
    </citation>
    <scope>NUCLEOTIDE SEQUENCE</scope>
    <source>
        <strain evidence="11">LL118</strain>
    </source>
</reference>
<dbReference type="GO" id="GO:0006310">
    <property type="term" value="P:DNA recombination"/>
    <property type="evidence" value="ECO:0007669"/>
    <property type="project" value="UniProtKB-UniRule"/>
</dbReference>
<dbReference type="PANTHER" id="PTHR16140">
    <property type="entry name" value="NON-STRUCTURAL MAINTENANCE OF CHROMOSOMES ELEMENT 4"/>
    <property type="match status" value="1"/>
</dbReference>
<evidence type="ECO:0000256" key="6">
    <source>
        <dbReference type="ARBA" id="ARBA00023242"/>
    </source>
</evidence>
<dbReference type="GO" id="GO:0030915">
    <property type="term" value="C:Smc5-Smc6 complex"/>
    <property type="evidence" value="ECO:0007669"/>
    <property type="project" value="UniProtKB-UniRule"/>
</dbReference>
<accession>A0A9P8CXH0</accession>
<evidence type="ECO:0000313" key="11">
    <source>
        <dbReference type="EMBL" id="KAG9322341.1"/>
    </source>
</evidence>
<evidence type="ECO:0000256" key="2">
    <source>
        <dbReference type="ARBA" id="ARBA00008997"/>
    </source>
</evidence>
<dbReference type="Proteomes" id="UP000717515">
    <property type="component" value="Unassembled WGS sequence"/>
</dbReference>
<name>A0A9P8CXH0_MORAP</name>
<comment type="similarity">
    <text evidence="2 7">Belongs to the NSE4 family.</text>
</comment>
<comment type="caution">
    <text evidence="11">The sequence shown here is derived from an EMBL/GenBank/DDBJ whole genome shotgun (WGS) entry which is preliminary data.</text>
</comment>
<dbReference type="GO" id="GO:0005634">
    <property type="term" value="C:nucleus"/>
    <property type="evidence" value="ECO:0007669"/>
    <property type="project" value="UniProtKB-SubCell"/>
</dbReference>
<evidence type="ECO:0000256" key="8">
    <source>
        <dbReference type="SAM" id="MobiDB-lite"/>
    </source>
</evidence>
<dbReference type="Pfam" id="PF15412">
    <property type="entry name" value="Nse4-Nse3_bdg"/>
    <property type="match status" value="1"/>
</dbReference>
<evidence type="ECO:0000256" key="7">
    <source>
        <dbReference type="RuleBase" id="RU365071"/>
    </source>
</evidence>
<dbReference type="Pfam" id="PF08743">
    <property type="entry name" value="Nse4_C"/>
    <property type="match status" value="1"/>
</dbReference>
<dbReference type="GO" id="GO:0006281">
    <property type="term" value="P:DNA repair"/>
    <property type="evidence" value="ECO:0007669"/>
    <property type="project" value="UniProtKB-UniRule"/>
</dbReference>
<dbReference type="EMBL" id="JAIFTL010000153">
    <property type="protein sequence ID" value="KAG9322341.1"/>
    <property type="molecule type" value="Genomic_DNA"/>
</dbReference>
<evidence type="ECO:0000259" key="9">
    <source>
        <dbReference type="Pfam" id="PF08743"/>
    </source>
</evidence>
<comment type="function">
    <text evidence="7">Component of the SMC5-SMC6 complex, that promotes sister chromatid alignment after DNA damage and facilitates double-stranded DNA breaks (DSBs) repair via homologous recombination between sister chromatids.</text>
</comment>
<dbReference type="InterPro" id="IPR027786">
    <property type="entry name" value="Nse4/EID"/>
</dbReference>
<keyword evidence="3 7" id="KW-0227">DNA damage</keyword>
<evidence type="ECO:0000313" key="12">
    <source>
        <dbReference type="Proteomes" id="UP000717515"/>
    </source>
</evidence>
<feature type="domain" description="Non-structural maintenance of chromosome element 4 C-terminal" evidence="9">
    <location>
        <begin position="252"/>
        <end position="359"/>
    </location>
</feature>
<feature type="region of interest" description="Disordered" evidence="8">
    <location>
        <begin position="285"/>
        <end position="308"/>
    </location>
</feature>
<evidence type="ECO:0000259" key="10">
    <source>
        <dbReference type="Pfam" id="PF15412"/>
    </source>
</evidence>
<sequence>MPSSVDAIAFGEDRLLIDDAIDDGEQQFRRHQQISEDVEMNEDNLLEEKEKVKKRRIRQEYRRLITDTEGMLICSTRTANRFNRKELMEPTNNGLSGTVDEADRLYKNVSGTHEATLDAKLLVLSADLGMQKAKHIRMGQGGFDETEFITRVVSTMGGHEIDSDQVGMDWSKVGRMAVKWTRRAPSMDFMLGPMSVEHKSRTVTQRTRIIRDPKAMRKPQELREEDIARQENETTKNVMQIADILEQFTESVNLFELVINPESFGQTIENIFYLSFLVRDGKVSVQEEDMDDPNRGQYEDDEEREPKEGANMQPMVQLTEAPTAEDYAGGLLKKQMVMELDMATWRQLIEVYNIKKSMIPTRIAKERVEKGKWYG</sequence>
<keyword evidence="4 7" id="KW-0233">DNA recombination</keyword>
<dbReference type="InterPro" id="IPR029225">
    <property type="entry name" value="Nse4_Nse3-bd"/>
</dbReference>
<keyword evidence="6 7" id="KW-0539">Nucleus</keyword>
<evidence type="ECO:0000256" key="3">
    <source>
        <dbReference type="ARBA" id="ARBA00022763"/>
    </source>
</evidence>
<gene>
    <name evidence="11" type="ORF">KVV02_001562</name>
</gene>
<proteinExistence type="inferred from homology"/>
<comment type="subcellular location">
    <subcellularLocation>
        <location evidence="1 7">Nucleus</location>
    </subcellularLocation>
</comment>
<evidence type="ECO:0000256" key="4">
    <source>
        <dbReference type="ARBA" id="ARBA00023172"/>
    </source>
</evidence>
<organism evidence="11 12">
    <name type="scientific">Mortierella alpina</name>
    <name type="common">Oleaginous fungus</name>
    <name type="synonym">Mortierella renispora</name>
    <dbReference type="NCBI Taxonomy" id="64518"/>
    <lineage>
        <taxon>Eukaryota</taxon>
        <taxon>Fungi</taxon>
        <taxon>Fungi incertae sedis</taxon>
        <taxon>Mucoromycota</taxon>
        <taxon>Mortierellomycotina</taxon>
        <taxon>Mortierellomycetes</taxon>
        <taxon>Mortierellales</taxon>
        <taxon>Mortierellaceae</taxon>
        <taxon>Mortierella</taxon>
    </lineage>
</organism>